<feature type="region of interest" description="Disordered" evidence="1">
    <location>
        <begin position="93"/>
        <end position="140"/>
    </location>
</feature>
<evidence type="ECO:0000313" key="2">
    <source>
        <dbReference type="EMBL" id="GAA3387716.1"/>
    </source>
</evidence>
<protein>
    <recommendedName>
        <fullName evidence="4">WD40 repeat protein</fullName>
    </recommendedName>
</protein>
<accession>A0ABP6SX76</accession>
<evidence type="ECO:0008006" key="4">
    <source>
        <dbReference type="Google" id="ProtNLM"/>
    </source>
</evidence>
<gene>
    <name evidence="2" type="ORF">GCM10020369_31250</name>
</gene>
<evidence type="ECO:0000313" key="3">
    <source>
        <dbReference type="Proteomes" id="UP001501676"/>
    </source>
</evidence>
<evidence type="ECO:0000256" key="1">
    <source>
        <dbReference type="SAM" id="MobiDB-lite"/>
    </source>
</evidence>
<proteinExistence type="predicted"/>
<organism evidence="2 3">
    <name type="scientific">Cryptosporangium minutisporangium</name>
    <dbReference type="NCBI Taxonomy" id="113569"/>
    <lineage>
        <taxon>Bacteria</taxon>
        <taxon>Bacillati</taxon>
        <taxon>Actinomycetota</taxon>
        <taxon>Actinomycetes</taxon>
        <taxon>Cryptosporangiales</taxon>
        <taxon>Cryptosporangiaceae</taxon>
        <taxon>Cryptosporangium</taxon>
    </lineage>
</organism>
<keyword evidence="3" id="KW-1185">Reference proteome</keyword>
<dbReference type="Proteomes" id="UP001501676">
    <property type="component" value="Unassembled WGS sequence"/>
</dbReference>
<dbReference type="SUPFAM" id="SSF75011">
    <property type="entry name" value="3-carboxy-cis,cis-mucoante lactonizing enzyme"/>
    <property type="match status" value="1"/>
</dbReference>
<reference evidence="3" key="1">
    <citation type="journal article" date="2019" name="Int. J. Syst. Evol. Microbiol.">
        <title>The Global Catalogue of Microorganisms (GCM) 10K type strain sequencing project: providing services to taxonomists for standard genome sequencing and annotation.</title>
        <authorList>
            <consortium name="The Broad Institute Genomics Platform"/>
            <consortium name="The Broad Institute Genome Sequencing Center for Infectious Disease"/>
            <person name="Wu L."/>
            <person name="Ma J."/>
        </authorList>
    </citation>
    <scope>NUCLEOTIDE SEQUENCE [LARGE SCALE GENOMIC DNA]</scope>
    <source>
        <strain evidence="3">JCM 9458</strain>
    </source>
</reference>
<dbReference type="EMBL" id="BAAAYN010000018">
    <property type="protein sequence ID" value="GAA3387716.1"/>
    <property type="molecule type" value="Genomic_DNA"/>
</dbReference>
<sequence>MRLAVADGTSVRVRGTTGSFSPVARVPAGWRVERLVWSDDADRLAWLAVQVSTGATRVVEAPAAGDGPVRQWTCAARCGTVAFRGDGLVADAMGSDATAPDDGSTAPSPAKTAPGTDETAPASVNRYPATGTADPEPLPLTGLSAENLGVERPVVALLLGTGGADGLLVVTAAAPGVSSAIHRVAEDGTTSLVHETGGTAVPRHGALSPDGTQLAYTVDRAVAGCPPTDTVVLVDVASGEGVPIAPSSATAPQFVSDVWFDEAGTVYAALLEGPGPCTGAPASTPTAPVTAEVYRRDGTTWKSTGARASQGADLGEGRTVLLTGPSTVGPDGVHRSPPGTLTLSDASGSDQILARAVTAFAVAPS</sequence>
<comment type="caution">
    <text evidence="2">The sequence shown here is derived from an EMBL/GenBank/DDBJ whole genome shotgun (WGS) entry which is preliminary data.</text>
</comment>
<name>A0ABP6SX76_9ACTN</name>